<keyword evidence="3" id="KW-0472">Membrane</keyword>
<evidence type="ECO:0000259" key="4">
    <source>
        <dbReference type="Pfam" id="PF01645"/>
    </source>
</evidence>
<evidence type="ECO:0000256" key="3">
    <source>
        <dbReference type="SAM" id="Phobius"/>
    </source>
</evidence>
<accession>A0ABX2N3F7</accession>
<evidence type="ECO:0000256" key="1">
    <source>
        <dbReference type="ARBA" id="ARBA00009716"/>
    </source>
</evidence>
<dbReference type="Gene3D" id="3.20.20.70">
    <property type="entry name" value="Aldolase class I"/>
    <property type="match status" value="1"/>
</dbReference>
<dbReference type="EMBL" id="JABWMH010000003">
    <property type="protein sequence ID" value="NVD28138.1"/>
    <property type="molecule type" value="Genomic_DNA"/>
</dbReference>
<comment type="caution">
    <text evidence="5">The sequence shown here is derived from an EMBL/GenBank/DDBJ whole genome shotgun (WGS) entry which is preliminary data.</text>
</comment>
<dbReference type="CDD" id="cd02808">
    <property type="entry name" value="GltS_FMN"/>
    <property type="match status" value="1"/>
</dbReference>
<dbReference type="InterPro" id="IPR027283">
    <property type="entry name" value="YerD"/>
</dbReference>
<dbReference type="InterPro" id="IPR002932">
    <property type="entry name" value="Glu_synthdom"/>
</dbReference>
<dbReference type="Pfam" id="PF01645">
    <property type="entry name" value="Glu_synthase"/>
    <property type="match status" value="1"/>
</dbReference>
<feature type="transmembrane region" description="Helical" evidence="3">
    <location>
        <begin position="27"/>
        <end position="46"/>
    </location>
</feature>
<keyword evidence="6" id="KW-1185">Reference proteome</keyword>
<dbReference type="InterPro" id="IPR024188">
    <property type="entry name" value="GltB"/>
</dbReference>
<dbReference type="RefSeq" id="WP_176279673.1">
    <property type="nucleotide sequence ID" value="NZ_JABWMH010000003.1"/>
</dbReference>
<reference evidence="5 6" key="1">
    <citation type="submission" date="2020-06" db="EMBL/GenBank/DDBJ databases">
        <authorList>
            <person name="Kim S.-J."/>
            <person name="Park S.-J."/>
        </authorList>
    </citation>
    <scope>NUCLEOTIDE SEQUENCE [LARGE SCALE GENOMIC DNA]</scope>
    <source>
        <strain evidence="5 6">SW-151</strain>
    </source>
</reference>
<keyword evidence="3" id="KW-0812">Transmembrane</keyword>
<name>A0ABX2N3F7_9SPHN</name>
<keyword evidence="3" id="KW-1133">Transmembrane helix</keyword>
<comment type="similarity">
    <text evidence="1 2">Belongs to the glutamate synthase family.</text>
</comment>
<feature type="domain" description="Glutamate synthase" evidence="4">
    <location>
        <begin position="154"/>
        <end position="469"/>
    </location>
</feature>
<dbReference type="PANTHER" id="PTHR43819">
    <property type="entry name" value="ARCHAEAL-TYPE GLUTAMATE SYNTHASE [NADPH]"/>
    <property type="match status" value="1"/>
</dbReference>
<gene>
    <name evidence="5" type="ORF">HUO14_09500</name>
</gene>
<dbReference type="InterPro" id="IPR013785">
    <property type="entry name" value="Aldolase_TIM"/>
</dbReference>
<protein>
    <submittedName>
        <fullName evidence="5">FMN-binding glutamate synthase family protein</fullName>
    </submittedName>
</protein>
<dbReference type="Proteomes" id="UP000652427">
    <property type="component" value="Unassembled WGS sequence"/>
</dbReference>
<sequence length="537" mass="58253">MIRFVVPILLVAAAALLGILLPANPWLIWLLVPVLLVLAVALWDMVQTSHTLRRNYPVIAHMRWFFEDLRPYLRSYIVESDLDGRPFNHNDRALVYARAKGDISSHPFGTELNVYSEEYDWLNHSMMPNERAASEFRVDVGGPQCKQPYSAAILNISAMSFGSLSAKAIETLNLGAQKGGFYHDTGEGGFSPYHAKHGGDIVWEIGSGYFGCRSDDGSFDPDKFAGTAVLDQIKMIEIKLSQGAKPGKGGMLPGAKVTAEIAKTRDVPEGKDCISPAAHTAFTTPLELLDFVEQLRRLSGGKPVGIKLCVGQPHEIFALMKAMLQTGIRLDFIVVDGGEGGTGAAPVELSDRVGMPLREGLILVNNALIGAGLRGDVRLAASGKVISGASLAMNAALGADWSNAARGFMFSLGCVQSLQCHTGNCPTGIATQSVSRQRGLVVEDKAERVHRFQKETAAALRDIVVSMGLDNPSQIRPHHLHERLNAVKSSSIDQIYPFLKANALVDTPDATPYARFWAAAQAESFRALPDMRQTSYD</sequence>
<evidence type="ECO:0000313" key="5">
    <source>
        <dbReference type="EMBL" id="NVD28138.1"/>
    </source>
</evidence>
<dbReference type="PIRSF" id="PIRSF006429">
    <property type="entry name" value="GOGAT_lg_2"/>
    <property type="match status" value="1"/>
</dbReference>
<evidence type="ECO:0000313" key="6">
    <source>
        <dbReference type="Proteomes" id="UP000652427"/>
    </source>
</evidence>
<dbReference type="SUPFAM" id="SSF51395">
    <property type="entry name" value="FMN-linked oxidoreductases"/>
    <property type="match status" value="1"/>
</dbReference>
<dbReference type="PANTHER" id="PTHR43819:SF1">
    <property type="entry name" value="ARCHAEAL-TYPE GLUTAMATE SYNTHASE [NADPH]"/>
    <property type="match status" value="1"/>
</dbReference>
<proteinExistence type="inferred from homology"/>
<dbReference type="PIRSF" id="PIRSF500060">
    <property type="entry name" value="UCP500060"/>
    <property type="match status" value="1"/>
</dbReference>
<organism evidence="5 6">
    <name type="scientific">Parasphingorhabdus flavimaris</name>
    <dbReference type="NCBI Taxonomy" id="266812"/>
    <lineage>
        <taxon>Bacteria</taxon>
        <taxon>Pseudomonadati</taxon>
        <taxon>Pseudomonadota</taxon>
        <taxon>Alphaproteobacteria</taxon>
        <taxon>Sphingomonadales</taxon>
        <taxon>Sphingomonadaceae</taxon>
        <taxon>Parasphingorhabdus</taxon>
    </lineage>
</organism>
<evidence type="ECO:0000256" key="2">
    <source>
        <dbReference type="PIRNR" id="PIRNR006429"/>
    </source>
</evidence>